<sequence length="60" mass="6503">MNKKLTALRARLVEAQQKLITQAVEAGGLPTDGALRKISDLENAIMAVEHMMEDMGHAKG</sequence>
<keyword evidence="2" id="KW-1185">Reference proteome</keyword>
<reference evidence="1" key="1">
    <citation type="submission" date="2022-11" db="EMBL/GenBank/DDBJ databases">
        <title>Biodiversity and phylogenetic relationships of bacteria.</title>
        <authorList>
            <person name="Machado R.A.R."/>
            <person name="Bhat A."/>
            <person name="Loulou A."/>
            <person name="Kallel S."/>
        </authorList>
    </citation>
    <scope>NUCLEOTIDE SEQUENCE</scope>
    <source>
        <strain evidence="1">K-TC2</strain>
    </source>
</reference>
<evidence type="ECO:0000313" key="1">
    <source>
        <dbReference type="EMBL" id="MCX5572031.1"/>
    </source>
</evidence>
<proteinExistence type="predicted"/>
<evidence type="ECO:0000313" key="2">
    <source>
        <dbReference type="Proteomes" id="UP001144805"/>
    </source>
</evidence>
<protein>
    <submittedName>
        <fullName evidence="1">Uncharacterized protein</fullName>
    </submittedName>
</protein>
<accession>A0A9X3INX7</accession>
<dbReference type="EMBL" id="JAPKNK010000014">
    <property type="protein sequence ID" value="MCX5572031.1"/>
    <property type="molecule type" value="Genomic_DNA"/>
</dbReference>
<name>A0A9X3INX7_9HYPH</name>
<organism evidence="1 2">
    <name type="scientific">Kaistia nematophila</name>
    <dbReference type="NCBI Taxonomy" id="2994654"/>
    <lineage>
        <taxon>Bacteria</taxon>
        <taxon>Pseudomonadati</taxon>
        <taxon>Pseudomonadota</taxon>
        <taxon>Alphaproteobacteria</taxon>
        <taxon>Hyphomicrobiales</taxon>
        <taxon>Kaistiaceae</taxon>
        <taxon>Kaistia</taxon>
    </lineage>
</organism>
<dbReference type="AlphaFoldDB" id="A0A9X3INX7"/>
<comment type="caution">
    <text evidence="1">The sequence shown here is derived from an EMBL/GenBank/DDBJ whole genome shotgun (WGS) entry which is preliminary data.</text>
</comment>
<dbReference type="RefSeq" id="WP_266340994.1">
    <property type="nucleotide sequence ID" value="NZ_JAPKNK010000014.1"/>
</dbReference>
<gene>
    <name evidence="1" type="ORF">OSH07_22710</name>
</gene>
<dbReference type="Proteomes" id="UP001144805">
    <property type="component" value="Unassembled WGS sequence"/>
</dbReference>